<protein>
    <recommendedName>
        <fullName evidence="4">Beta-lactamase hydrolase-like protein</fullName>
    </recommendedName>
</protein>
<dbReference type="InterPro" id="IPR029021">
    <property type="entry name" value="Prot-tyrosine_phosphatase-like"/>
</dbReference>
<dbReference type="KEGG" id="pbap:Pla133_05440"/>
<evidence type="ECO:0008006" key="4">
    <source>
        <dbReference type="Google" id="ProtNLM"/>
    </source>
</evidence>
<dbReference type="EMBL" id="CP036287">
    <property type="protein sequence ID" value="QDU65479.1"/>
    <property type="molecule type" value="Genomic_DNA"/>
</dbReference>
<evidence type="ECO:0000256" key="1">
    <source>
        <dbReference type="SAM" id="SignalP"/>
    </source>
</evidence>
<organism evidence="2 3">
    <name type="scientific">Engelhardtia mirabilis</name>
    <dbReference type="NCBI Taxonomy" id="2528011"/>
    <lineage>
        <taxon>Bacteria</taxon>
        <taxon>Pseudomonadati</taxon>
        <taxon>Planctomycetota</taxon>
        <taxon>Planctomycetia</taxon>
        <taxon>Planctomycetia incertae sedis</taxon>
        <taxon>Engelhardtia</taxon>
    </lineage>
</organism>
<reference evidence="2 3" key="1">
    <citation type="submission" date="2019-02" db="EMBL/GenBank/DDBJ databases">
        <title>Deep-cultivation of Planctomycetes and their phenomic and genomic characterization uncovers novel biology.</title>
        <authorList>
            <person name="Wiegand S."/>
            <person name="Jogler M."/>
            <person name="Boedeker C."/>
            <person name="Pinto D."/>
            <person name="Vollmers J."/>
            <person name="Rivas-Marin E."/>
            <person name="Kohn T."/>
            <person name="Peeters S.H."/>
            <person name="Heuer A."/>
            <person name="Rast P."/>
            <person name="Oberbeckmann S."/>
            <person name="Bunk B."/>
            <person name="Jeske O."/>
            <person name="Meyerdierks A."/>
            <person name="Storesund J.E."/>
            <person name="Kallscheuer N."/>
            <person name="Luecker S."/>
            <person name="Lage O.M."/>
            <person name="Pohl T."/>
            <person name="Merkel B.J."/>
            <person name="Hornburger P."/>
            <person name="Mueller R.-W."/>
            <person name="Bruemmer F."/>
            <person name="Labrenz M."/>
            <person name="Spormann A.M."/>
            <person name="Op den Camp H."/>
            <person name="Overmann J."/>
            <person name="Amann R."/>
            <person name="Jetten M.S.M."/>
            <person name="Mascher T."/>
            <person name="Medema M.H."/>
            <person name="Devos D.P."/>
            <person name="Kaster A.-K."/>
            <person name="Ovreas L."/>
            <person name="Rohde M."/>
            <person name="Galperin M.Y."/>
            <person name="Jogler C."/>
        </authorList>
    </citation>
    <scope>NUCLEOTIDE SEQUENCE [LARGE SCALE GENOMIC DNA]</scope>
    <source>
        <strain evidence="2 3">Pla133</strain>
    </source>
</reference>
<feature type="signal peptide" evidence="1">
    <location>
        <begin position="1"/>
        <end position="19"/>
    </location>
</feature>
<feature type="chain" id="PRO_5021785711" description="Beta-lactamase hydrolase-like protein" evidence="1">
    <location>
        <begin position="20"/>
        <end position="197"/>
    </location>
</feature>
<accession>A0A518BEQ5</accession>
<dbReference type="Gene3D" id="3.90.190.10">
    <property type="entry name" value="Protein tyrosine phosphatase superfamily"/>
    <property type="match status" value="1"/>
</dbReference>
<name>A0A518BEQ5_9BACT</name>
<dbReference type="PROSITE" id="PS51257">
    <property type="entry name" value="PROKAR_LIPOPROTEIN"/>
    <property type="match status" value="1"/>
</dbReference>
<dbReference type="RefSeq" id="WP_145062108.1">
    <property type="nucleotide sequence ID" value="NZ_CP036287.1"/>
</dbReference>
<dbReference type="Proteomes" id="UP000316921">
    <property type="component" value="Chromosome"/>
</dbReference>
<dbReference type="SUPFAM" id="SSF52799">
    <property type="entry name" value="(Phosphotyrosine protein) phosphatases II"/>
    <property type="match status" value="1"/>
</dbReference>
<keyword evidence="3" id="KW-1185">Reference proteome</keyword>
<dbReference type="AlphaFoldDB" id="A0A518BEQ5"/>
<sequence precursor="true">MPTSTARSLALTAALGLAAACSSPSEPQTQASAAPQEHVAIVTETLEPYECGTITRLNTMGGLFLASQPQPADLEQAVKGGVKTVINQRHEDENPEFDERAFVEGLGLAYYNPGFNGPDELTDEVIDETLELLRTVERPAMMHCSSANRTGAIWLAYRSLDGGLDWDAALAEAKVVGLRSPDYELIVKDYVDRHSGR</sequence>
<keyword evidence="1" id="KW-0732">Signal</keyword>
<gene>
    <name evidence="2" type="ORF">Pla133_05440</name>
</gene>
<proteinExistence type="predicted"/>
<evidence type="ECO:0000313" key="2">
    <source>
        <dbReference type="EMBL" id="QDU65479.1"/>
    </source>
</evidence>
<evidence type="ECO:0000313" key="3">
    <source>
        <dbReference type="Proteomes" id="UP000316921"/>
    </source>
</evidence>